<dbReference type="PROSITE" id="PS51257">
    <property type="entry name" value="PROKAR_LIPOPROTEIN"/>
    <property type="match status" value="1"/>
</dbReference>
<dbReference type="RefSeq" id="WP_075078304.1">
    <property type="nucleotide sequence ID" value="NZ_BDCO01000002.1"/>
</dbReference>
<name>A0A146G4X0_TERSA</name>
<evidence type="ECO:0000313" key="1">
    <source>
        <dbReference type="EMBL" id="GAT32473.1"/>
    </source>
</evidence>
<gene>
    <name evidence="1" type="ORF">TSACC_2872</name>
</gene>
<dbReference type="InParanoid" id="A0A146G4X0"/>
<protein>
    <submittedName>
        <fullName evidence="1">Uncharacterized protein</fullName>
    </submittedName>
</protein>
<dbReference type="EMBL" id="BDCO01000002">
    <property type="protein sequence ID" value="GAT32473.1"/>
    <property type="molecule type" value="Genomic_DNA"/>
</dbReference>
<dbReference type="AlphaFoldDB" id="A0A146G4X0"/>
<organism evidence="1 2">
    <name type="scientific">Terrimicrobium sacchariphilum</name>
    <dbReference type="NCBI Taxonomy" id="690879"/>
    <lineage>
        <taxon>Bacteria</taxon>
        <taxon>Pseudomonadati</taxon>
        <taxon>Verrucomicrobiota</taxon>
        <taxon>Terrimicrobiia</taxon>
        <taxon>Terrimicrobiales</taxon>
        <taxon>Terrimicrobiaceae</taxon>
        <taxon>Terrimicrobium</taxon>
    </lineage>
</organism>
<sequence>MKAFRRHWVVVFVKMVAGAGLVVTAGCALLVAMVEAGQWFSSQAVRRDKAEICAIFDRAIADGTASAIAAGKYTVGADCGGASYYVRYRDAAGETQGYFVSRIGRDRWEFQRLTDGPARQVFVRERVSAE</sequence>
<accession>A0A146G4X0</accession>
<dbReference type="Proteomes" id="UP000076023">
    <property type="component" value="Unassembled WGS sequence"/>
</dbReference>
<dbReference type="OrthoDB" id="9854060at2"/>
<evidence type="ECO:0000313" key="2">
    <source>
        <dbReference type="Proteomes" id="UP000076023"/>
    </source>
</evidence>
<proteinExistence type="predicted"/>
<comment type="caution">
    <text evidence="1">The sequence shown here is derived from an EMBL/GenBank/DDBJ whole genome shotgun (WGS) entry which is preliminary data.</text>
</comment>
<keyword evidence="2" id="KW-1185">Reference proteome</keyword>
<reference evidence="2" key="1">
    <citation type="journal article" date="2017" name="Genome Announc.">
        <title>Draft Genome Sequence of Terrimicrobium sacchariphilum NM-5T, a Facultative Anaerobic Soil Bacterium of the Class Spartobacteria.</title>
        <authorList>
            <person name="Qiu Y.L."/>
            <person name="Tourlousse D.M."/>
            <person name="Matsuura N."/>
            <person name="Ohashi A."/>
            <person name="Sekiguchi Y."/>
        </authorList>
    </citation>
    <scope>NUCLEOTIDE SEQUENCE [LARGE SCALE GENOMIC DNA]</scope>
    <source>
        <strain evidence="2">NM-5</strain>
    </source>
</reference>